<dbReference type="SUPFAM" id="SSF52980">
    <property type="entry name" value="Restriction endonuclease-like"/>
    <property type="match status" value="1"/>
</dbReference>
<evidence type="ECO:0008006" key="3">
    <source>
        <dbReference type="Google" id="ProtNLM"/>
    </source>
</evidence>
<evidence type="ECO:0000313" key="2">
    <source>
        <dbReference type="Proteomes" id="UP001501591"/>
    </source>
</evidence>
<evidence type="ECO:0000313" key="1">
    <source>
        <dbReference type="EMBL" id="GAA3939523.1"/>
    </source>
</evidence>
<proteinExistence type="predicted"/>
<dbReference type="InterPro" id="IPR011335">
    <property type="entry name" value="Restrct_endonuc-II-like"/>
</dbReference>
<accession>A0ABP7N7X2</accession>
<reference evidence="2" key="1">
    <citation type="journal article" date="2019" name="Int. J. Syst. Evol. Microbiol.">
        <title>The Global Catalogue of Microorganisms (GCM) 10K type strain sequencing project: providing services to taxonomists for standard genome sequencing and annotation.</title>
        <authorList>
            <consortium name="The Broad Institute Genomics Platform"/>
            <consortium name="The Broad Institute Genome Sequencing Center for Infectious Disease"/>
            <person name="Wu L."/>
            <person name="Ma J."/>
        </authorList>
    </citation>
    <scope>NUCLEOTIDE SEQUENCE [LARGE SCALE GENOMIC DNA]</scope>
    <source>
        <strain evidence="2">JCM 17024</strain>
    </source>
</reference>
<dbReference type="RefSeq" id="WP_344819101.1">
    <property type="nucleotide sequence ID" value="NZ_BAABCP010000001.1"/>
</dbReference>
<name>A0ABP7N7X2_9MICO</name>
<keyword evidence="2" id="KW-1185">Reference proteome</keyword>
<protein>
    <recommendedName>
        <fullName evidence="3">DUF559 domain-containing protein</fullName>
    </recommendedName>
</protein>
<comment type="caution">
    <text evidence="1">The sequence shown here is derived from an EMBL/GenBank/DDBJ whole genome shotgun (WGS) entry which is preliminary data.</text>
</comment>
<sequence>MRHRIRLPPSLGPVFVLSDAVAAGVGRWRGSAPDLDRPFRSVRATSAPDTFLTLVECYRPRMREHHRLVGWTAVRLWGLPTPHRWTPLEPIEVAVPRDGASPHGPRVRGRRLDAGRAQTWIVHHVQVVDPIAAVFTVARDLSPDHTVVLLDALLSRADGYPGLLPGRPLIDHEEIARRLTAWHAFPGSARIRAALPHARTGAESPKETETRLLLRRAGLPEPVLQYEVCEGDRVVARLDLSYPELRIAIEYEGDGHRTDAVQWRRDIQRQRDLEDLGWIVVRLTQQDLRSGSASLVSRIRHAIASRTSRR</sequence>
<gene>
    <name evidence="1" type="ORF">GCM10022383_16850</name>
</gene>
<dbReference type="Proteomes" id="UP001501591">
    <property type="component" value="Unassembled WGS sequence"/>
</dbReference>
<organism evidence="1 2">
    <name type="scientific">Microbacterium soli</name>
    <dbReference type="NCBI Taxonomy" id="446075"/>
    <lineage>
        <taxon>Bacteria</taxon>
        <taxon>Bacillati</taxon>
        <taxon>Actinomycetota</taxon>
        <taxon>Actinomycetes</taxon>
        <taxon>Micrococcales</taxon>
        <taxon>Microbacteriaceae</taxon>
        <taxon>Microbacterium</taxon>
    </lineage>
</organism>
<dbReference type="Gene3D" id="3.40.960.10">
    <property type="entry name" value="VSR Endonuclease"/>
    <property type="match status" value="1"/>
</dbReference>
<dbReference type="EMBL" id="BAABCP010000001">
    <property type="protein sequence ID" value="GAA3939523.1"/>
    <property type="molecule type" value="Genomic_DNA"/>
</dbReference>